<sequence>MRVTVIPNPVLQGFNPDPSACRVGEAYYLVTSTFEYMPGLPIYRSTDLVDWEIVGHVITRMEQGELGDAATGGGVWAPTLRHRDGVFYCIVTIAMGRGCVVFSATDPAGPWDDGVLIEGIEGIDPDLAWDADGTAIVTYSGLVTKGEDFGTHTGIRQVDVDLATGALLSEKRSLWSGSGFMFPEAPHLVERDGWWYLFIAEGGTERGHGESVARSRDPRGGFVPGPANPFLTARSTERPVQNTGHGDLVETATGEWLMFCLGVRPRGAVRSFSALGRETFCSRIAWVDGWPTAEPIELGLRPGSEVEEIAFDGPLDAGWMAIRRTVGSVADLQARPGAITLHGEGVGMDAQSPVFVGRRQRHQTASAAVTVEADDARGGLAVRYDEATFYEVLVDASSGGTRVEARAVIPGFERTASVDVPPGPVELEIAAVRPGTAGAPEITGFVDMITSDVVRLIARAGGQEHVLAEVDGRSLSAETAGSFTGRVLGLVAVRGDVSFRGWRYEGSDT</sequence>
<dbReference type="SUPFAM" id="SSF75005">
    <property type="entry name" value="Arabinanase/levansucrase/invertase"/>
    <property type="match status" value="1"/>
</dbReference>
<keyword evidence="2 6" id="KW-0378">Hydrolase</keyword>
<evidence type="ECO:0000256" key="3">
    <source>
        <dbReference type="ARBA" id="ARBA00023295"/>
    </source>
</evidence>
<feature type="site" description="Important for catalytic activity, responsible for pKa modulation of the active site Glu and correct orientation of both the proton donor and substrate" evidence="5">
    <location>
        <position position="124"/>
    </location>
</feature>
<protein>
    <submittedName>
        <fullName evidence="8">Family 43 glycosylhydrolase</fullName>
    </submittedName>
</protein>
<comment type="caution">
    <text evidence="8">The sequence shown here is derived from an EMBL/GenBank/DDBJ whole genome shotgun (WGS) entry which is preliminary data.</text>
</comment>
<dbReference type="CDD" id="cd18617">
    <property type="entry name" value="GH43_XynB-like"/>
    <property type="match status" value="1"/>
</dbReference>
<dbReference type="PANTHER" id="PTHR42812:SF12">
    <property type="entry name" value="BETA-XYLOSIDASE-RELATED"/>
    <property type="match status" value="1"/>
</dbReference>
<evidence type="ECO:0000313" key="9">
    <source>
        <dbReference type="Proteomes" id="UP001172756"/>
    </source>
</evidence>
<dbReference type="PANTHER" id="PTHR42812">
    <property type="entry name" value="BETA-XYLOSIDASE"/>
    <property type="match status" value="1"/>
</dbReference>
<dbReference type="Gene3D" id="2.60.120.200">
    <property type="match status" value="1"/>
</dbReference>
<dbReference type="InterPro" id="IPR051795">
    <property type="entry name" value="Glycosyl_Hydrlase_43"/>
</dbReference>
<comment type="similarity">
    <text evidence="1 6">Belongs to the glycosyl hydrolase 43 family.</text>
</comment>
<evidence type="ECO:0000256" key="2">
    <source>
        <dbReference type="ARBA" id="ARBA00022801"/>
    </source>
</evidence>
<dbReference type="AlphaFoldDB" id="A0AB35MHR7"/>
<accession>A0AB35MHR7</accession>
<evidence type="ECO:0000256" key="1">
    <source>
        <dbReference type="ARBA" id="ARBA00009865"/>
    </source>
</evidence>
<name>A0AB35MHR7_9MICO</name>
<evidence type="ECO:0000256" key="4">
    <source>
        <dbReference type="PIRSR" id="PIRSR606710-1"/>
    </source>
</evidence>
<dbReference type="Pfam" id="PF04616">
    <property type="entry name" value="Glyco_hydro_43"/>
    <property type="match status" value="1"/>
</dbReference>
<dbReference type="GO" id="GO:0004553">
    <property type="term" value="F:hydrolase activity, hydrolyzing O-glycosyl compounds"/>
    <property type="evidence" value="ECO:0007669"/>
    <property type="project" value="InterPro"/>
</dbReference>
<evidence type="ECO:0000313" key="8">
    <source>
        <dbReference type="EMBL" id="MDN4483319.1"/>
    </source>
</evidence>
<dbReference type="InterPro" id="IPR006710">
    <property type="entry name" value="Glyco_hydro_43"/>
</dbReference>
<dbReference type="SUPFAM" id="SSF49899">
    <property type="entry name" value="Concanavalin A-like lectins/glucanases"/>
    <property type="match status" value="1"/>
</dbReference>
<evidence type="ECO:0000256" key="5">
    <source>
        <dbReference type="PIRSR" id="PIRSR606710-2"/>
    </source>
</evidence>
<reference evidence="8 9" key="1">
    <citation type="submission" date="2023-06" db="EMBL/GenBank/DDBJ databases">
        <title>SYSU T0a273.</title>
        <authorList>
            <person name="Gao L."/>
            <person name="Fang B.-Z."/>
            <person name="Li W.-J."/>
        </authorList>
    </citation>
    <scope>NUCLEOTIDE SEQUENCE [LARGE SCALE GENOMIC DNA]</scope>
    <source>
        <strain evidence="8 9">SYSU T0a273</strain>
    </source>
</reference>
<dbReference type="Proteomes" id="UP001172756">
    <property type="component" value="Unassembled WGS sequence"/>
</dbReference>
<dbReference type="EMBL" id="JAUHQB010000004">
    <property type="protein sequence ID" value="MDN4483319.1"/>
    <property type="molecule type" value="Genomic_DNA"/>
</dbReference>
<dbReference type="GO" id="GO:0005975">
    <property type="term" value="P:carbohydrate metabolic process"/>
    <property type="evidence" value="ECO:0007669"/>
    <property type="project" value="InterPro"/>
</dbReference>
<feature type="active site" description="Proton acceptor" evidence="4">
    <location>
        <position position="17"/>
    </location>
</feature>
<dbReference type="InterPro" id="IPR041542">
    <property type="entry name" value="GH43_C2"/>
</dbReference>
<feature type="domain" description="Beta-xylosidase C-terminal Concanavalin A-like" evidence="7">
    <location>
        <begin position="313"/>
        <end position="494"/>
    </location>
</feature>
<evidence type="ECO:0000256" key="6">
    <source>
        <dbReference type="RuleBase" id="RU361187"/>
    </source>
</evidence>
<dbReference type="Gene3D" id="2.115.10.20">
    <property type="entry name" value="Glycosyl hydrolase domain, family 43"/>
    <property type="match status" value="1"/>
</dbReference>
<dbReference type="InterPro" id="IPR013320">
    <property type="entry name" value="ConA-like_dom_sf"/>
</dbReference>
<gene>
    <name evidence="8" type="ORF">QQ002_07190</name>
</gene>
<feature type="active site" description="Proton donor" evidence="4">
    <location>
        <position position="184"/>
    </location>
</feature>
<proteinExistence type="inferred from homology"/>
<dbReference type="InterPro" id="IPR023296">
    <property type="entry name" value="Glyco_hydro_beta-prop_sf"/>
</dbReference>
<dbReference type="RefSeq" id="WP_301160204.1">
    <property type="nucleotide sequence ID" value="NZ_JAUHQB010000004.1"/>
</dbReference>
<evidence type="ECO:0000259" key="7">
    <source>
        <dbReference type="Pfam" id="PF17851"/>
    </source>
</evidence>
<organism evidence="8 9">
    <name type="scientific">Demequina lignilytica</name>
    <dbReference type="NCBI Taxonomy" id="3051663"/>
    <lineage>
        <taxon>Bacteria</taxon>
        <taxon>Bacillati</taxon>
        <taxon>Actinomycetota</taxon>
        <taxon>Actinomycetes</taxon>
        <taxon>Micrococcales</taxon>
        <taxon>Demequinaceae</taxon>
        <taxon>Demequina</taxon>
    </lineage>
</organism>
<keyword evidence="3 6" id="KW-0326">Glycosidase</keyword>
<dbReference type="Pfam" id="PF17851">
    <property type="entry name" value="GH43_C2"/>
    <property type="match status" value="1"/>
</dbReference>